<dbReference type="SUPFAM" id="SSF50156">
    <property type="entry name" value="PDZ domain-like"/>
    <property type="match status" value="1"/>
</dbReference>
<dbReference type="KEGG" id="vie:OL234_07880"/>
<dbReference type="RefSeq" id="WP_275468695.1">
    <property type="nucleotide sequence ID" value="NZ_CP110232.1"/>
</dbReference>
<dbReference type="Pfam" id="PF05362">
    <property type="entry name" value="Lon_C"/>
    <property type="match status" value="1"/>
</dbReference>
<organism evidence="4 5">
    <name type="scientific">Vagococcus intermedius</name>
    <dbReference type="NCBI Taxonomy" id="2991418"/>
    <lineage>
        <taxon>Bacteria</taxon>
        <taxon>Bacillati</taxon>
        <taxon>Bacillota</taxon>
        <taxon>Bacilli</taxon>
        <taxon>Lactobacillales</taxon>
        <taxon>Enterococcaceae</taxon>
        <taxon>Vagococcus</taxon>
    </lineage>
</organism>
<dbReference type="SUPFAM" id="SSF54211">
    <property type="entry name" value="Ribosomal protein S5 domain 2-like"/>
    <property type="match status" value="1"/>
</dbReference>
<keyword evidence="2" id="KW-0812">Transmembrane</keyword>
<keyword evidence="2" id="KW-1133">Transmembrane helix</keyword>
<evidence type="ECO:0000313" key="4">
    <source>
        <dbReference type="EMBL" id="WEG72892.1"/>
    </source>
</evidence>
<sequence>MAKKYQSKHRRDLIKYSILIGISLLAILSVLVPLPYYIEMPGSAEDTKNFVTVDGKRDKQPGSFMLTTVGIQRGTLASLATAKLSSFQDIISQDELMGDSTDDEYDQLSNYEMTSSTNMAKKVALDLAKKPYKISYDGAYVMTVQEQSDFYDKLEPGDILYQVNDKKFKKTDDFMNYIKKQKLGQRITIHFFRDGNKEKAEGKIIDLPDAKKVGIGVTLTEQTSLKTKQDLEINVDDIGGPSAGLMFTLSLYQLLEDQDLRKGRDIAGTGTIMSDGTVGPIGGIDKKVVAADKAGATVFFAPNDEIDEETKKVYPDVQTNYEEAKEAAQKIKSKMKIIPVKTAEDALTYLKSIK</sequence>
<evidence type="ECO:0000256" key="2">
    <source>
        <dbReference type="SAM" id="Phobius"/>
    </source>
</evidence>
<feature type="domain" description="Lon proteolytic" evidence="3">
    <location>
        <begin position="237"/>
        <end position="353"/>
    </location>
</feature>
<dbReference type="EC" id="3.4.21.53" evidence="1"/>
<keyword evidence="2" id="KW-0472">Membrane</keyword>
<dbReference type="GO" id="GO:0004252">
    <property type="term" value="F:serine-type endopeptidase activity"/>
    <property type="evidence" value="ECO:0007669"/>
    <property type="project" value="UniProtKB-UniRule"/>
</dbReference>
<dbReference type="GO" id="GO:0005524">
    <property type="term" value="F:ATP binding"/>
    <property type="evidence" value="ECO:0007669"/>
    <property type="project" value="InterPro"/>
</dbReference>
<accession>A0AAF0CUD5</accession>
<dbReference type="InterPro" id="IPR001478">
    <property type="entry name" value="PDZ"/>
</dbReference>
<gene>
    <name evidence="4" type="ORF">OL234_07880</name>
</gene>
<feature type="transmembrane region" description="Helical" evidence="2">
    <location>
        <begin position="16"/>
        <end position="38"/>
    </location>
</feature>
<keyword evidence="5" id="KW-1185">Reference proteome</keyword>
<feature type="active site" evidence="1">
    <location>
        <position position="287"/>
    </location>
</feature>
<dbReference type="EMBL" id="CP110232">
    <property type="protein sequence ID" value="WEG72892.1"/>
    <property type="molecule type" value="Genomic_DNA"/>
</dbReference>
<evidence type="ECO:0000256" key="1">
    <source>
        <dbReference type="PROSITE-ProRule" id="PRU01122"/>
    </source>
</evidence>
<dbReference type="PANTHER" id="PTHR10046">
    <property type="entry name" value="ATP DEPENDENT LON PROTEASE FAMILY MEMBER"/>
    <property type="match status" value="1"/>
</dbReference>
<dbReference type="InterPro" id="IPR020568">
    <property type="entry name" value="Ribosomal_Su5_D2-typ_SF"/>
</dbReference>
<dbReference type="InterPro" id="IPR036034">
    <property type="entry name" value="PDZ_sf"/>
</dbReference>
<proteinExistence type="inferred from homology"/>
<protein>
    <recommendedName>
        <fullName evidence="1">endopeptidase La</fullName>
        <ecNumber evidence="1">3.4.21.53</ecNumber>
    </recommendedName>
</protein>
<comment type="catalytic activity">
    <reaction evidence="1">
        <text>Hydrolysis of proteins in presence of ATP.</text>
        <dbReference type="EC" id="3.4.21.53"/>
    </reaction>
</comment>
<dbReference type="NCBIfam" id="NF041438">
    <property type="entry name" value="SepM_fam_S16"/>
    <property type="match status" value="1"/>
</dbReference>
<dbReference type="InterPro" id="IPR008269">
    <property type="entry name" value="Lon_proteolytic"/>
</dbReference>
<feature type="active site" evidence="1">
    <location>
        <position position="242"/>
    </location>
</feature>
<name>A0AAF0CUD5_9ENTE</name>
<dbReference type="PROSITE" id="PS51786">
    <property type="entry name" value="LON_PROTEOLYTIC"/>
    <property type="match status" value="1"/>
</dbReference>
<dbReference type="Proteomes" id="UP001179647">
    <property type="component" value="Chromosome"/>
</dbReference>
<dbReference type="GO" id="GO:0030163">
    <property type="term" value="P:protein catabolic process"/>
    <property type="evidence" value="ECO:0007669"/>
    <property type="project" value="InterPro"/>
</dbReference>
<reference evidence="4" key="1">
    <citation type="submission" date="2022-10" db="EMBL/GenBank/DDBJ databases">
        <title>Vagococcus sp. isolated from poultry meat.</title>
        <authorList>
            <person name="Johansson P."/>
            <person name="Bjorkroth J."/>
        </authorList>
    </citation>
    <scope>NUCLEOTIDE SEQUENCE</scope>
    <source>
        <strain evidence="4">STAA11</strain>
    </source>
</reference>
<dbReference type="AlphaFoldDB" id="A0AAF0CUD5"/>
<keyword evidence="1" id="KW-0378">Hydrolase</keyword>
<dbReference type="Pfam" id="PF13180">
    <property type="entry name" value="PDZ_2"/>
    <property type="match status" value="1"/>
</dbReference>
<evidence type="ECO:0000313" key="5">
    <source>
        <dbReference type="Proteomes" id="UP001179647"/>
    </source>
</evidence>
<keyword evidence="1" id="KW-0720">Serine protease</keyword>
<evidence type="ECO:0000259" key="3">
    <source>
        <dbReference type="PROSITE" id="PS51786"/>
    </source>
</evidence>
<keyword evidence="1" id="KW-0645">Protease</keyword>
<comment type="similarity">
    <text evidence="1">Belongs to the peptidase S16 family.</text>
</comment>
<dbReference type="GO" id="GO:0004176">
    <property type="term" value="F:ATP-dependent peptidase activity"/>
    <property type="evidence" value="ECO:0007669"/>
    <property type="project" value="UniProtKB-UniRule"/>
</dbReference>
<dbReference type="Gene3D" id="3.30.230.10">
    <property type="match status" value="1"/>
</dbReference>
<dbReference type="InterPro" id="IPR027065">
    <property type="entry name" value="Lon_Prtase"/>
</dbReference>
<dbReference type="InterPro" id="IPR014721">
    <property type="entry name" value="Ribsml_uS5_D2-typ_fold_subgr"/>
</dbReference>
<dbReference type="GO" id="GO:0006508">
    <property type="term" value="P:proteolysis"/>
    <property type="evidence" value="ECO:0007669"/>
    <property type="project" value="UniProtKB-KW"/>
</dbReference>